<dbReference type="PANTHER" id="PTHR33516:SF2">
    <property type="entry name" value="LEXA REPRESSOR-RELATED"/>
    <property type="match status" value="1"/>
</dbReference>
<dbReference type="CDD" id="cd06529">
    <property type="entry name" value="S24_LexA-like"/>
    <property type="match status" value="1"/>
</dbReference>
<dbReference type="InterPro" id="IPR036286">
    <property type="entry name" value="LexA/Signal_pep-like_sf"/>
</dbReference>
<reference evidence="2 3" key="1">
    <citation type="journal article" date="2016" name="Nat. Commun.">
        <title>Thousands of microbial genomes shed light on interconnected biogeochemical processes in an aquifer system.</title>
        <authorList>
            <person name="Anantharaman K."/>
            <person name="Brown C.T."/>
            <person name="Hug L.A."/>
            <person name="Sharon I."/>
            <person name="Castelle C.J."/>
            <person name="Probst A.J."/>
            <person name="Thomas B.C."/>
            <person name="Singh A."/>
            <person name="Wilkins M.J."/>
            <person name="Karaoz U."/>
            <person name="Brodie E.L."/>
            <person name="Williams K.H."/>
            <person name="Hubbard S.S."/>
            <person name="Banfield J.F."/>
        </authorList>
    </citation>
    <scope>NUCLEOTIDE SEQUENCE [LARGE SCALE GENOMIC DNA]</scope>
</reference>
<gene>
    <name evidence="2" type="ORF">A2W48_02960</name>
</gene>
<sequence>MMHQIQERLLELSKKENLAKMSLREMAKAIGKPNESPQKIKHHLLQLQKKRFLTIDRIKGVMERAVSEPSWASGLLKKASRLFSIPVIGTASCGPDTIFAEQNFQGFLRISSKLIGRSKPTGLYAIKADGSSMNRAEVNGKRIEDGDYVIIDSNDNTAENGDVVLAIVEDRGIIKRFIDDRKNGQIVLKSDSSFDYEPIYLHPSDSFSINGKVLAVIKH</sequence>
<dbReference type="InterPro" id="IPR050077">
    <property type="entry name" value="LexA_repressor"/>
</dbReference>
<dbReference type="Gene3D" id="2.10.109.10">
    <property type="entry name" value="Umud Fragment, subunit A"/>
    <property type="match status" value="1"/>
</dbReference>
<dbReference type="Proteomes" id="UP000178299">
    <property type="component" value="Unassembled WGS sequence"/>
</dbReference>
<evidence type="ECO:0000313" key="2">
    <source>
        <dbReference type="EMBL" id="OGF80425.1"/>
    </source>
</evidence>
<comment type="caution">
    <text evidence="2">The sequence shown here is derived from an EMBL/GenBank/DDBJ whole genome shotgun (WGS) entry which is preliminary data.</text>
</comment>
<dbReference type="InterPro" id="IPR015927">
    <property type="entry name" value="Peptidase_S24_S26A/B/C"/>
</dbReference>
<dbReference type="InterPro" id="IPR039418">
    <property type="entry name" value="LexA-like"/>
</dbReference>
<organism evidence="2 3">
    <name type="scientific">Candidatus Giovannonibacteria bacterium RIFCSPHIGHO2_12_44_12</name>
    <dbReference type="NCBI Taxonomy" id="1798340"/>
    <lineage>
        <taxon>Bacteria</taxon>
        <taxon>Candidatus Giovannoniibacteriota</taxon>
    </lineage>
</organism>
<accession>A0A1F5WXP2</accession>
<dbReference type="Pfam" id="PF00717">
    <property type="entry name" value="Peptidase_S24"/>
    <property type="match status" value="1"/>
</dbReference>
<evidence type="ECO:0000313" key="3">
    <source>
        <dbReference type="Proteomes" id="UP000178299"/>
    </source>
</evidence>
<name>A0A1F5WXP2_9BACT</name>
<dbReference type="EMBL" id="MFHS01000046">
    <property type="protein sequence ID" value="OGF80425.1"/>
    <property type="molecule type" value="Genomic_DNA"/>
</dbReference>
<dbReference type="AlphaFoldDB" id="A0A1F5WXP2"/>
<feature type="domain" description="Peptidase S24/S26A/S26B/S26C" evidence="1">
    <location>
        <begin position="86"/>
        <end position="213"/>
    </location>
</feature>
<protein>
    <recommendedName>
        <fullName evidence="1">Peptidase S24/S26A/S26B/S26C domain-containing protein</fullName>
    </recommendedName>
</protein>
<evidence type="ECO:0000259" key="1">
    <source>
        <dbReference type="Pfam" id="PF00717"/>
    </source>
</evidence>
<proteinExistence type="predicted"/>
<dbReference type="PANTHER" id="PTHR33516">
    <property type="entry name" value="LEXA REPRESSOR"/>
    <property type="match status" value="1"/>
</dbReference>
<dbReference type="SUPFAM" id="SSF51306">
    <property type="entry name" value="LexA/Signal peptidase"/>
    <property type="match status" value="1"/>
</dbReference>